<evidence type="ECO:0000256" key="2">
    <source>
        <dbReference type="ARBA" id="ARBA00004651"/>
    </source>
</evidence>
<evidence type="ECO:0000256" key="1">
    <source>
        <dbReference type="ARBA" id="ARBA00001698"/>
    </source>
</evidence>
<evidence type="ECO:0000256" key="24">
    <source>
        <dbReference type="SAM" id="Phobius"/>
    </source>
</evidence>
<evidence type="ECO:0000256" key="7">
    <source>
        <dbReference type="ARBA" id="ARBA00019373"/>
    </source>
</evidence>
<keyword evidence="14" id="KW-0443">Lipid metabolism</keyword>
<evidence type="ECO:0000256" key="22">
    <source>
        <dbReference type="ARBA" id="ARBA00032743"/>
    </source>
</evidence>
<keyword evidence="26" id="KW-1185">Reference proteome</keyword>
<organism evidence="25 26">
    <name type="scientific">Thermaerobacter subterraneus DSM 13965</name>
    <dbReference type="NCBI Taxonomy" id="867903"/>
    <lineage>
        <taxon>Bacteria</taxon>
        <taxon>Bacillati</taxon>
        <taxon>Bacillota</taxon>
        <taxon>Clostridia</taxon>
        <taxon>Eubacteriales</taxon>
        <taxon>Clostridiales Family XVII. Incertae Sedis</taxon>
        <taxon>Thermaerobacter</taxon>
    </lineage>
</organism>
<comment type="similarity">
    <text evidence="5">Belongs to the CDS family.</text>
</comment>
<dbReference type="eggNOG" id="COG0575">
    <property type="taxonomic scope" value="Bacteria"/>
</dbReference>
<dbReference type="PANTHER" id="PTHR46382">
    <property type="entry name" value="PHOSPHATIDATE CYTIDYLYLTRANSFERASE"/>
    <property type="match status" value="1"/>
</dbReference>
<evidence type="ECO:0000256" key="20">
    <source>
        <dbReference type="ARBA" id="ARBA00032253"/>
    </source>
</evidence>
<dbReference type="EC" id="2.7.7.41" evidence="6"/>
<evidence type="ECO:0000256" key="19">
    <source>
        <dbReference type="ARBA" id="ARBA00031825"/>
    </source>
</evidence>
<reference evidence="25" key="1">
    <citation type="submission" date="2010-10" db="EMBL/GenBank/DDBJ databases">
        <authorList>
            <consortium name="US DOE Joint Genome Institute (JGI-PGF)"/>
            <person name="Lucas S."/>
            <person name="Copeland A."/>
            <person name="Lapidus A."/>
            <person name="Bruce D."/>
            <person name="Goodwin L."/>
            <person name="Pitluck S."/>
            <person name="Kyrpides N."/>
            <person name="Mavromatis K."/>
            <person name="Detter J.C."/>
            <person name="Han C."/>
            <person name="Land M."/>
            <person name="Hauser L."/>
            <person name="Markowitz V."/>
            <person name="Cheng J.-F."/>
            <person name="Hugenholtz P."/>
            <person name="Woyke T."/>
            <person name="Wu D."/>
            <person name="Pukall R."/>
            <person name="Wahrenburg C."/>
            <person name="Brambilla E."/>
            <person name="Klenk H.-P."/>
            <person name="Eisen J.A."/>
        </authorList>
    </citation>
    <scope>NUCLEOTIDE SEQUENCE [LARGE SCALE GENOMIC DNA]</scope>
    <source>
        <strain evidence="25">DSM 13965</strain>
    </source>
</reference>
<feature type="transmembrane region" description="Helical" evidence="24">
    <location>
        <begin position="186"/>
        <end position="206"/>
    </location>
</feature>
<evidence type="ECO:0000313" key="26">
    <source>
        <dbReference type="Proteomes" id="UP000005710"/>
    </source>
</evidence>
<dbReference type="GO" id="GO:0005886">
    <property type="term" value="C:plasma membrane"/>
    <property type="evidence" value="ECO:0007669"/>
    <property type="project" value="UniProtKB-SubCell"/>
</dbReference>
<dbReference type="RefSeq" id="WP_006904943.1">
    <property type="nucleotide sequence ID" value="NZ_JH976536.1"/>
</dbReference>
<feature type="transmembrane region" description="Helical" evidence="24">
    <location>
        <begin position="100"/>
        <end position="123"/>
    </location>
</feature>
<gene>
    <name evidence="25" type="ORF">ThesuDRAFT_00245</name>
</gene>
<feature type="transmembrane region" description="Helical" evidence="24">
    <location>
        <begin position="74"/>
        <end position="94"/>
    </location>
</feature>
<evidence type="ECO:0000256" key="10">
    <source>
        <dbReference type="ARBA" id="ARBA00022679"/>
    </source>
</evidence>
<comment type="catalytic activity">
    <reaction evidence="1">
        <text>a 1,2-diacyl-sn-glycero-3-phosphate + CTP + H(+) = a CDP-1,2-diacyl-sn-glycerol + diphosphate</text>
        <dbReference type="Rhea" id="RHEA:16229"/>
        <dbReference type="ChEBI" id="CHEBI:15378"/>
        <dbReference type="ChEBI" id="CHEBI:33019"/>
        <dbReference type="ChEBI" id="CHEBI:37563"/>
        <dbReference type="ChEBI" id="CHEBI:58332"/>
        <dbReference type="ChEBI" id="CHEBI:58608"/>
        <dbReference type="EC" id="2.7.7.41"/>
    </reaction>
</comment>
<keyword evidence="13 24" id="KW-1133">Transmembrane helix</keyword>
<dbReference type="OrthoDB" id="9799199at2"/>
<evidence type="ECO:0000256" key="14">
    <source>
        <dbReference type="ARBA" id="ARBA00023098"/>
    </source>
</evidence>
<name>K6NXR4_9FIRM</name>
<dbReference type="PANTHER" id="PTHR46382:SF1">
    <property type="entry name" value="PHOSPHATIDATE CYTIDYLYLTRANSFERASE"/>
    <property type="match status" value="1"/>
</dbReference>
<evidence type="ECO:0000256" key="6">
    <source>
        <dbReference type="ARBA" id="ARBA00012487"/>
    </source>
</evidence>
<evidence type="ECO:0000256" key="23">
    <source>
        <dbReference type="ARBA" id="ARBA00033406"/>
    </source>
</evidence>
<feature type="transmembrane region" description="Helical" evidence="24">
    <location>
        <begin position="29"/>
        <end position="53"/>
    </location>
</feature>
<evidence type="ECO:0000256" key="21">
    <source>
        <dbReference type="ARBA" id="ARBA00032396"/>
    </source>
</evidence>
<keyword evidence="15 24" id="KW-0472">Membrane</keyword>
<evidence type="ECO:0000256" key="11">
    <source>
        <dbReference type="ARBA" id="ARBA00022692"/>
    </source>
</evidence>
<evidence type="ECO:0000256" key="16">
    <source>
        <dbReference type="ARBA" id="ARBA00023209"/>
    </source>
</evidence>
<dbReference type="GO" id="GO:0004605">
    <property type="term" value="F:phosphatidate cytidylyltransferase activity"/>
    <property type="evidence" value="ECO:0007669"/>
    <property type="project" value="UniProtKB-EC"/>
</dbReference>
<comment type="pathway">
    <text evidence="3">Phospholipid metabolism; CDP-diacylglycerol biosynthesis; CDP-diacylglycerol from sn-glycerol 3-phosphate: step 3/3.</text>
</comment>
<accession>K6NXR4</accession>
<keyword evidence="17" id="KW-1208">Phospholipid metabolism</keyword>
<dbReference type="Proteomes" id="UP000005710">
    <property type="component" value="Unassembled WGS sequence"/>
</dbReference>
<dbReference type="STRING" id="867903.ThesuDRAFT_00245"/>
<dbReference type="HOGENOM" id="CLU_037294_3_3_9"/>
<evidence type="ECO:0000256" key="4">
    <source>
        <dbReference type="ARBA" id="ARBA00005189"/>
    </source>
</evidence>
<evidence type="ECO:0000256" key="12">
    <source>
        <dbReference type="ARBA" id="ARBA00022695"/>
    </source>
</evidence>
<dbReference type="GO" id="GO:0016024">
    <property type="term" value="P:CDP-diacylglycerol biosynthetic process"/>
    <property type="evidence" value="ECO:0007669"/>
    <property type="project" value="TreeGrafter"/>
</dbReference>
<evidence type="ECO:0000256" key="3">
    <source>
        <dbReference type="ARBA" id="ARBA00005119"/>
    </source>
</evidence>
<keyword evidence="8" id="KW-1003">Cell membrane</keyword>
<feature type="transmembrane region" description="Helical" evidence="24">
    <location>
        <begin position="160"/>
        <end position="180"/>
    </location>
</feature>
<evidence type="ECO:0000256" key="13">
    <source>
        <dbReference type="ARBA" id="ARBA00022989"/>
    </source>
</evidence>
<evidence type="ECO:0000256" key="5">
    <source>
        <dbReference type="ARBA" id="ARBA00010185"/>
    </source>
</evidence>
<keyword evidence="11 24" id="KW-0812">Transmembrane</keyword>
<keyword evidence="12" id="KW-0548">Nucleotidyltransferase</keyword>
<comment type="caution">
    <text evidence="25">The sequence shown here is derived from an EMBL/GenBank/DDBJ whole genome shotgun (WGS) entry which is preliminary data.</text>
</comment>
<sequence length="315" mass="31491">MLKARVVTAVLLLPPVLWAVARGGPALAALLAVVGLLAGWEAAGLLAAGTTGGRRAAPAERWPPARHRAARPAAAVRGACALGGALPSVSLALLPGPAMVAMAAGGAGAVMAAALAAAMTAGFHRAGPGSGWARPGPGGGLPGMGNPGQGGSVFAASARAALLGAAVTLWVGVPLAHALWLRRAGVAWLLVPLVILWVQDIAAFFVGRAVGRHRMAPRISPGKTWEGAAGGLAAGLLVAIALAGLLDVDPAGLLPAAAAVAVAGQAGDLFESYWKRRAGLKDSGALLPGHGGMLDRIDSLLPALLLFNWWMQPWR</sequence>
<reference evidence="25" key="2">
    <citation type="submission" date="2012-10" db="EMBL/GenBank/DDBJ databases">
        <title>Improved high-quality draft of Thermaerobacter subterraneus C21, DSM 13965.</title>
        <authorList>
            <consortium name="DOE Joint Genome Institute"/>
            <person name="Eisen J."/>
            <person name="Huntemann M."/>
            <person name="Wei C.-L."/>
            <person name="Han J."/>
            <person name="Detter J.C."/>
            <person name="Han C."/>
            <person name="Tapia R."/>
            <person name="Chen A."/>
            <person name="Kyrpides N."/>
            <person name="Mavromatis K."/>
            <person name="Markowitz V."/>
            <person name="Szeto E."/>
            <person name="Ivanova N."/>
            <person name="Mikhailova N."/>
            <person name="Ovchinnikova G."/>
            <person name="Pagani I."/>
            <person name="Pati A."/>
            <person name="Goodwin L."/>
            <person name="Nordberg H.P."/>
            <person name="Cantor M.N."/>
            <person name="Hua S.X."/>
            <person name="Woyke T."/>
            <person name="Eisen J."/>
            <person name="Klenk H.-P."/>
        </authorList>
    </citation>
    <scope>NUCLEOTIDE SEQUENCE [LARGE SCALE GENOMIC DNA]</scope>
    <source>
        <strain evidence="25">DSM 13965</strain>
    </source>
</reference>
<evidence type="ECO:0000256" key="8">
    <source>
        <dbReference type="ARBA" id="ARBA00022475"/>
    </source>
</evidence>
<keyword evidence="9" id="KW-0444">Lipid biosynthesis</keyword>
<keyword evidence="16" id="KW-0594">Phospholipid biosynthesis</keyword>
<evidence type="ECO:0000256" key="15">
    <source>
        <dbReference type="ARBA" id="ARBA00023136"/>
    </source>
</evidence>
<evidence type="ECO:0000313" key="25">
    <source>
        <dbReference type="EMBL" id="EKP93650.1"/>
    </source>
</evidence>
<evidence type="ECO:0000256" key="9">
    <source>
        <dbReference type="ARBA" id="ARBA00022516"/>
    </source>
</evidence>
<feature type="transmembrane region" description="Helical" evidence="24">
    <location>
        <begin position="227"/>
        <end position="246"/>
    </location>
</feature>
<keyword evidence="10" id="KW-0808">Transferase</keyword>
<protein>
    <recommendedName>
        <fullName evidence="7">Phosphatidate cytidylyltransferase</fullName>
        <ecNumber evidence="6">2.7.7.41</ecNumber>
    </recommendedName>
    <alternativeName>
        <fullName evidence="20">CDP-DAG synthase</fullName>
    </alternativeName>
    <alternativeName>
        <fullName evidence="22">CDP-DG synthase</fullName>
    </alternativeName>
    <alternativeName>
        <fullName evidence="18">CDP-diacylglycerol synthase</fullName>
    </alternativeName>
    <alternativeName>
        <fullName evidence="21">CDP-diglyceride pyrophosphorylase</fullName>
    </alternativeName>
    <alternativeName>
        <fullName evidence="23">CDP-diglyceride synthase</fullName>
    </alternativeName>
    <alternativeName>
        <fullName evidence="19">CTP:phosphatidate cytidylyltransferase</fullName>
    </alternativeName>
</protein>
<evidence type="ECO:0000256" key="18">
    <source>
        <dbReference type="ARBA" id="ARBA00029893"/>
    </source>
</evidence>
<dbReference type="Pfam" id="PF01148">
    <property type="entry name" value="CTP_transf_1"/>
    <property type="match status" value="1"/>
</dbReference>
<proteinExistence type="inferred from homology"/>
<dbReference type="EMBL" id="AENY02000005">
    <property type="protein sequence ID" value="EKP93650.1"/>
    <property type="molecule type" value="Genomic_DNA"/>
</dbReference>
<comment type="subcellular location">
    <subcellularLocation>
        <location evidence="2">Cell membrane</location>
        <topology evidence="2">Multi-pass membrane protein</topology>
    </subcellularLocation>
</comment>
<evidence type="ECO:0000256" key="17">
    <source>
        <dbReference type="ARBA" id="ARBA00023264"/>
    </source>
</evidence>
<comment type="pathway">
    <text evidence="4">Lipid metabolism.</text>
</comment>
<dbReference type="AlphaFoldDB" id="K6NXR4"/>